<name>A0A2Z7DCA6_9LAMI</name>
<dbReference type="Pfam" id="PF16594">
    <property type="entry name" value="ATP-synt_Z"/>
    <property type="match status" value="1"/>
</dbReference>
<feature type="transmembrane region" description="Helical" evidence="1">
    <location>
        <begin position="63"/>
        <end position="84"/>
    </location>
</feature>
<gene>
    <name evidence="2" type="ORF">F511_30416</name>
</gene>
<accession>A0A2Z7DCA6</accession>
<sequence>MTAYSTADPESAHEGEIIHRSSSFPRILRTWLGCFGSFMLSITGGLILAWWESNYHSGNHQLWMVPLGLILFITPLMVWSAVIISEFCNSKEPHFCAGSGRDVTPEKPLKSVLTS</sequence>
<dbReference type="PANTHER" id="PTHR35165:SF1">
    <property type="entry name" value="OS04G0577375 PROTEIN"/>
    <property type="match status" value="1"/>
</dbReference>
<evidence type="ECO:0000256" key="1">
    <source>
        <dbReference type="SAM" id="Phobius"/>
    </source>
</evidence>
<keyword evidence="1" id="KW-1133">Transmembrane helix</keyword>
<dbReference type="Proteomes" id="UP000250235">
    <property type="component" value="Unassembled WGS sequence"/>
</dbReference>
<dbReference type="PANTHER" id="PTHR35165">
    <property type="entry name" value="OS08G0113900 PROTEIN"/>
    <property type="match status" value="1"/>
</dbReference>
<keyword evidence="1" id="KW-0812">Transmembrane</keyword>
<organism evidence="2 3">
    <name type="scientific">Dorcoceras hygrometricum</name>
    <dbReference type="NCBI Taxonomy" id="472368"/>
    <lineage>
        <taxon>Eukaryota</taxon>
        <taxon>Viridiplantae</taxon>
        <taxon>Streptophyta</taxon>
        <taxon>Embryophyta</taxon>
        <taxon>Tracheophyta</taxon>
        <taxon>Spermatophyta</taxon>
        <taxon>Magnoliopsida</taxon>
        <taxon>eudicotyledons</taxon>
        <taxon>Gunneridae</taxon>
        <taxon>Pentapetalae</taxon>
        <taxon>asterids</taxon>
        <taxon>lamiids</taxon>
        <taxon>Lamiales</taxon>
        <taxon>Gesneriaceae</taxon>
        <taxon>Didymocarpoideae</taxon>
        <taxon>Trichosporeae</taxon>
        <taxon>Loxocarpinae</taxon>
        <taxon>Dorcoceras</taxon>
    </lineage>
</organism>
<proteinExistence type="predicted"/>
<dbReference type="InterPro" id="IPR032238">
    <property type="entry name" value="ATP-synth_Z"/>
</dbReference>
<evidence type="ECO:0000313" key="3">
    <source>
        <dbReference type="Proteomes" id="UP000250235"/>
    </source>
</evidence>
<reference evidence="2 3" key="1">
    <citation type="journal article" date="2015" name="Proc. Natl. Acad. Sci. U.S.A.">
        <title>The resurrection genome of Boea hygrometrica: A blueprint for survival of dehydration.</title>
        <authorList>
            <person name="Xiao L."/>
            <person name="Yang G."/>
            <person name="Zhang L."/>
            <person name="Yang X."/>
            <person name="Zhao S."/>
            <person name="Ji Z."/>
            <person name="Zhou Q."/>
            <person name="Hu M."/>
            <person name="Wang Y."/>
            <person name="Chen M."/>
            <person name="Xu Y."/>
            <person name="Jin H."/>
            <person name="Xiao X."/>
            <person name="Hu G."/>
            <person name="Bao F."/>
            <person name="Hu Y."/>
            <person name="Wan P."/>
            <person name="Li L."/>
            <person name="Deng X."/>
            <person name="Kuang T."/>
            <person name="Xiang C."/>
            <person name="Zhu J.K."/>
            <person name="Oliver M.J."/>
            <person name="He Y."/>
        </authorList>
    </citation>
    <scope>NUCLEOTIDE SEQUENCE [LARGE SCALE GENOMIC DNA]</scope>
    <source>
        <strain evidence="3">cv. XS01</strain>
    </source>
</reference>
<dbReference type="OrthoDB" id="1423823at2759"/>
<protein>
    <submittedName>
        <fullName evidence="2">Uncharacterized protein</fullName>
    </submittedName>
</protein>
<feature type="transmembrane region" description="Helical" evidence="1">
    <location>
        <begin position="30"/>
        <end position="51"/>
    </location>
</feature>
<evidence type="ECO:0000313" key="2">
    <source>
        <dbReference type="EMBL" id="KZV56924.1"/>
    </source>
</evidence>
<keyword evidence="3" id="KW-1185">Reference proteome</keyword>
<dbReference type="AlphaFoldDB" id="A0A2Z7DCA6"/>
<dbReference type="EMBL" id="KQ987746">
    <property type="protein sequence ID" value="KZV56924.1"/>
    <property type="molecule type" value="Genomic_DNA"/>
</dbReference>
<keyword evidence="1" id="KW-0472">Membrane</keyword>